<protein>
    <submittedName>
        <fullName evidence="3">Uncharacterized protein</fullName>
    </submittedName>
</protein>
<name>A0A915HM28_ROMCU</name>
<dbReference type="WBParaSite" id="nRc.2.0.1.t02586-RA">
    <property type="protein sequence ID" value="nRc.2.0.1.t02586-RA"/>
    <property type="gene ID" value="nRc.2.0.1.g02586"/>
</dbReference>
<feature type="compositionally biased region" description="Basic and acidic residues" evidence="1">
    <location>
        <begin position="15"/>
        <end position="28"/>
    </location>
</feature>
<sequence>MHAIMEVNEAEVEDLEKTESSSEVKEQPSKVASDEQVNIKLAFVLNRISVNISKVENSKDIPYVVFKVQDLKVDYVMRPLDGKASLSLGDINLGHKGFTDFNDPNEYLHIIRRPKESDLNKPLIHLEFVQ</sequence>
<proteinExistence type="predicted"/>
<evidence type="ECO:0000313" key="2">
    <source>
        <dbReference type="Proteomes" id="UP000887565"/>
    </source>
</evidence>
<dbReference type="Proteomes" id="UP000887565">
    <property type="component" value="Unplaced"/>
</dbReference>
<dbReference type="AlphaFoldDB" id="A0A915HM28"/>
<organism evidence="2 3">
    <name type="scientific">Romanomermis culicivorax</name>
    <name type="common">Nematode worm</name>
    <dbReference type="NCBI Taxonomy" id="13658"/>
    <lineage>
        <taxon>Eukaryota</taxon>
        <taxon>Metazoa</taxon>
        <taxon>Ecdysozoa</taxon>
        <taxon>Nematoda</taxon>
        <taxon>Enoplea</taxon>
        <taxon>Dorylaimia</taxon>
        <taxon>Mermithida</taxon>
        <taxon>Mermithoidea</taxon>
        <taxon>Mermithidae</taxon>
        <taxon>Romanomermis</taxon>
    </lineage>
</organism>
<feature type="region of interest" description="Disordered" evidence="1">
    <location>
        <begin position="10"/>
        <end position="30"/>
    </location>
</feature>
<evidence type="ECO:0000313" key="3">
    <source>
        <dbReference type="WBParaSite" id="nRc.2.0.1.t02586-RA"/>
    </source>
</evidence>
<evidence type="ECO:0000256" key="1">
    <source>
        <dbReference type="SAM" id="MobiDB-lite"/>
    </source>
</evidence>
<reference evidence="3" key="1">
    <citation type="submission" date="2022-11" db="UniProtKB">
        <authorList>
            <consortium name="WormBaseParasite"/>
        </authorList>
    </citation>
    <scope>IDENTIFICATION</scope>
</reference>
<keyword evidence="2" id="KW-1185">Reference proteome</keyword>
<accession>A0A915HM28</accession>